<reference evidence="1 2" key="1">
    <citation type="journal article" date="2011" name="J. Bacteriol.">
        <title>Complete Genome Sequence of Alicyclobacillus acidocaldarius Strain Tc-4-1.</title>
        <authorList>
            <person name="Chen Y."/>
            <person name="He Y."/>
            <person name="Zhang B."/>
            <person name="Yang J."/>
            <person name="Li W."/>
            <person name="Dong Z."/>
            <person name="Hu S."/>
        </authorList>
    </citation>
    <scope>NUCLEOTIDE SEQUENCE [LARGE SCALE GENOMIC DNA]</scope>
    <source>
        <strain evidence="1 2">Tc-4-1</strain>
    </source>
</reference>
<dbReference type="AlphaFoldDB" id="F8IDI5"/>
<reference evidence="2" key="2">
    <citation type="submission" date="2011-06" db="EMBL/GenBank/DDBJ databases">
        <title>The complete genome sequence of Alicyclobacillus acidocaldarius sp. Tc-4-1.</title>
        <authorList>
            <person name="Chen Y."/>
            <person name="He Y."/>
            <person name="Dong Z."/>
            <person name="Hu S."/>
        </authorList>
    </citation>
    <scope>NUCLEOTIDE SEQUENCE [LARGE SCALE GENOMIC DNA]</scope>
    <source>
        <strain evidence="2">Tc-4-1</strain>
    </source>
</reference>
<gene>
    <name evidence="1" type="ordered locus">TC41_1923</name>
</gene>
<dbReference type="Proteomes" id="UP000000292">
    <property type="component" value="Chromosome"/>
</dbReference>
<sequence length="43" mass="4914">MCPLFFFAQVKHEMDLLAQHQIFSPSSPSIHILSTIPGYIRLV</sequence>
<protein>
    <submittedName>
        <fullName evidence="1">Uncharacterized protein</fullName>
    </submittedName>
</protein>
<organism evidence="1 2">
    <name type="scientific">Alicyclobacillus acidocaldarius (strain Tc-4-1)</name>
    <name type="common">Bacillus acidocaldarius</name>
    <dbReference type="NCBI Taxonomy" id="1048834"/>
    <lineage>
        <taxon>Bacteria</taxon>
        <taxon>Bacillati</taxon>
        <taxon>Bacillota</taxon>
        <taxon>Bacilli</taxon>
        <taxon>Bacillales</taxon>
        <taxon>Alicyclobacillaceae</taxon>
        <taxon>Alicyclobacillus</taxon>
    </lineage>
</organism>
<name>F8IDI5_ALIAT</name>
<dbReference type="EMBL" id="CP002902">
    <property type="protein sequence ID" value="AEJ43838.1"/>
    <property type="molecule type" value="Genomic_DNA"/>
</dbReference>
<evidence type="ECO:0000313" key="1">
    <source>
        <dbReference type="EMBL" id="AEJ43838.1"/>
    </source>
</evidence>
<dbReference type="KEGG" id="aad:TC41_1923"/>
<dbReference type="HOGENOM" id="CLU_3228662_0_0_9"/>
<accession>F8IDI5</accession>
<evidence type="ECO:0000313" key="2">
    <source>
        <dbReference type="Proteomes" id="UP000000292"/>
    </source>
</evidence>
<dbReference type="STRING" id="1048834.TC41_1923"/>
<proteinExistence type="predicted"/>